<sequence>MPFEATNYLHTLARRLRLDPVEKDEIIQELEAHLEDKAAELETQGIDHDAAVARAVQEMGAPNAVARGMYEVHSPGVWRDVILATIPHFLLASLFALHLWSHYFLVSLLLIAIAFVTWRNWRAGSPSKWSYSWMGYSLAAPALSWLLSLITLGYGAWTLLTTGQLPFNVVLFFLLIGYVPFSMWIMANVIFMMVKRDWLLASLTALPFPFLTSWILFLNWQGGLWSEHAERMQDSDTARAFIFVAMAVTTAVFLKVGPRLLRIGLLTVSTSILVIITVASLPVSLGALAVILMIVTSLAFLLSPAMLESKIESRWLKAESFSGLSEGWPPDEGFPSS</sequence>
<name>A0A381PQD5_9ZZZZ</name>
<dbReference type="EMBL" id="UINC01001052">
    <property type="protein sequence ID" value="SUZ69120.1"/>
    <property type="molecule type" value="Genomic_DNA"/>
</dbReference>
<feature type="transmembrane region" description="Helical" evidence="1">
    <location>
        <begin position="287"/>
        <end position="307"/>
    </location>
</feature>
<evidence type="ECO:0000313" key="2">
    <source>
        <dbReference type="EMBL" id="SUZ69120.1"/>
    </source>
</evidence>
<dbReference type="Pfam" id="PF22564">
    <property type="entry name" value="HAAS"/>
    <property type="match status" value="1"/>
</dbReference>
<dbReference type="AlphaFoldDB" id="A0A381PQD5"/>
<feature type="transmembrane region" description="Helical" evidence="1">
    <location>
        <begin position="103"/>
        <end position="121"/>
    </location>
</feature>
<feature type="transmembrane region" description="Helical" evidence="1">
    <location>
        <begin position="169"/>
        <end position="191"/>
    </location>
</feature>
<feature type="transmembrane region" description="Helical" evidence="1">
    <location>
        <begin position="133"/>
        <end position="157"/>
    </location>
</feature>
<feature type="transmembrane region" description="Helical" evidence="1">
    <location>
        <begin position="198"/>
        <end position="217"/>
    </location>
</feature>
<keyword evidence="1" id="KW-0812">Transmembrane</keyword>
<proteinExistence type="predicted"/>
<organism evidence="2">
    <name type="scientific">marine metagenome</name>
    <dbReference type="NCBI Taxonomy" id="408172"/>
    <lineage>
        <taxon>unclassified sequences</taxon>
        <taxon>metagenomes</taxon>
        <taxon>ecological metagenomes</taxon>
    </lineage>
</organism>
<evidence type="ECO:0000256" key="1">
    <source>
        <dbReference type="SAM" id="Phobius"/>
    </source>
</evidence>
<dbReference type="NCBIfam" id="NF038403">
    <property type="entry name" value="perm_prefix_1"/>
    <property type="match status" value="1"/>
</dbReference>
<keyword evidence="1" id="KW-1133">Transmembrane helix</keyword>
<feature type="transmembrane region" description="Helical" evidence="1">
    <location>
        <begin position="237"/>
        <end position="256"/>
    </location>
</feature>
<keyword evidence="1" id="KW-0472">Membrane</keyword>
<gene>
    <name evidence="2" type="ORF">METZ01_LOCUS21974</name>
</gene>
<accession>A0A381PQD5</accession>
<feature type="transmembrane region" description="Helical" evidence="1">
    <location>
        <begin position="263"/>
        <end position="281"/>
    </location>
</feature>
<reference evidence="2" key="1">
    <citation type="submission" date="2018-05" db="EMBL/GenBank/DDBJ databases">
        <authorList>
            <person name="Lanie J.A."/>
            <person name="Ng W.-L."/>
            <person name="Kazmierczak K.M."/>
            <person name="Andrzejewski T.M."/>
            <person name="Davidsen T.M."/>
            <person name="Wayne K.J."/>
            <person name="Tettelin H."/>
            <person name="Glass J.I."/>
            <person name="Rusch D."/>
            <person name="Podicherti R."/>
            <person name="Tsui H.-C.T."/>
            <person name="Winkler M.E."/>
        </authorList>
    </citation>
    <scope>NUCLEOTIDE SEQUENCE</scope>
</reference>
<protein>
    <submittedName>
        <fullName evidence="2">Uncharacterized protein</fullName>
    </submittedName>
</protein>
<dbReference type="InterPro" id="IPR047928">
    <property type="entry name" value="Perm_prefix_1"/>
</dbReference>